<dbReference type="Gene3D" id="4.10.320.10">
    <property type="entry name" value="E3-binding domain"/>
    <property type="match status" value="1"/>
</dbReference>
<accession>A0ABS7P492</accession>
<dbReference type="InterPro" id="IPR042261">
    <property type="entry name" value="Lsr2-like_dimerization"/>
</dbReference>
<gene>
    <name evidence="5" type="ORF">HQ603_08730</name>
</gene>
<feature type="region of interest" description="Disordered" evidence="2">
    <location>
        <begin position="54"/>
        <end position="88"/>
    </location>
</feature>
<evidence type="ECO:0000313" key="6">
    <source>
        <dbReference type="Proteomes" id="UP000825228"/>
    </source>
</evidence>
<dbReference type="Pfam" id="PF23359">
    <property type="entry name" value="Lsr2_DNA-bd"/>
    <property type="match status" value="1"/>
</dbReference>
<name>A0ABS7P492_9NOCA</name>
<dbReference type="RefSeq" id="WP_222684163.1">
    <property type="nucleotide sequence ID" value="NZ_JABUBT010000034.1"/>
</dbReference>
<dbReference type="Gene3D" id="3.30.60.230">
    <property type="entry name" value="Lsr2, dimerization domain"/>
    <property type="match status" value="1"/>
</dbReference>
<reference evidence="5 6" key="1">
    <citation type="submission" date="2020-06" db="EMBL/GenBank/DDBJ databases">
        <title>Taxonomy, biology and ecology of Rhodococcus bacteria occurring in California pistachio and other woody hosts as revealed by genome sequence analyses.</title>
        <authorList>
            <person name="Gai Y."/>
            <person name="Riely B."/>
        </authorList>
    </citation>
    <scope>NUCLEOTIDE SEQUENCE [LARGE SCALE GENOMIC DNA]</scope>
    <source>
        <strain evidence="5 6">BP-281</strain>
    </source>
</reference>
<proteinExistence type="predicted"/>
<dbReference type="InterPro" id="IPR024412">
    <property type="entry name" value="Lsr2_dim_dom"/>
</dbReference>
<sequence>MVKKVTVTLVDDMDDVPADETVSIGLDGTWYEIDLSERNAADLREHMDKWIHHARRVTSRGSSEPEPGTAPTSGKSRPRGAADRARSAAIREWARTQGFEISERGRISSEIVRAWERRTDSVAS</sequence>
<protein>
    <submittedName>
        <fullName evidence="5">Lsr2 family protein</fullName>
    </submittedName>
</protein>
<feature type="domain" description="Lsr2 dimerization" evidence="3">
    <location>
        <begin position="1"/>
        <end position="57"/>
    </location>
</feature>
<evidence type="ECO:0000256" key="2">
    <source>
        <dbReference type="SAM" id="MobiDB-lite"/>
    </source>
</evidence>
<comment type="caution">
    <text evidence="5">The sequence shown here is derived from an EMBL/GenBank/DDBJ whole genome shotgun (WGS) entry which is preliminary data.</text>
</comment>
<feature type="domain" description="Lsr2 DNA-binding" evidence="4">
    <location>
        <begin position="82"/>
        <end position="116"/>
    </location>
</feature>
<dbReference type="InterPro" id="IPR036625">
    <property type="entry name" value="E3-bd_dom_sf"/>
</dbReference>
<dbReference type="Proteomes" id="UP000825228">
    <property type="component" value="Unassembled WGS sequence"/>
</dbReference>
<evidence type="ECO:0000256" key="1">
    <source>
        <dbReference type="ARBA" id="ARBA00023125"/>
    </source>
</evidence>
<keyword evidence="6" id="KW-1185">Reference proteome</keyword>
<dbReference type="InterPro" id="IPR055370">
    <property type="entry name" value="Lsr2_DNA-bd"/>
</dbReference>
<evidence type="ECO:0000259" key="3">
    <source>
        <dbReference type="Pfam" id="PF11774"/>
    </source>
</evidence>
<organism evidence="5 6">
    <name type="scientific">Rhodococcoides corynebacterioides</name>
    <dbReference type="NCBI Taxonomy" id="53972"/>
    <lineage>
        <taxon>Bacteria</taxon>
        <taxon>Bacillati</taxon>
        <taxon>Actinomycetota</taxon>
        <taxon>Actinomycetes</taxon>
        <taxon>Mycobacteriales</taxon>
        <taxon>Nocardiaceae</taxon>
        <taxon>Rhodococcoides</taxon>
    </lineage>
</organism>
<dbReference type="Pfam" id="PF11774">
    <property type="entry name" value="Lsr2"/>
    <property type="match status" value="1"/>
</dbReference>
<evidence type="ECO:0000313" key="5">
    <source>
        <dbReference type="EMBL" id="MBY6366836.1"/>
    </source>
</evidence>
<dbReference type="EMBL" id="JABUBU010000005">
    <property type="protein sequence ID" value="MBY6366836.1"/>
    <property type="molecule type" value="Genomic_DNA"/>
</dbReference>
<evidence type="ECO:0000259" key="4">
    <source>
        <dbReference type="Pfam" id="PF23359"/>
    </source>
</evidence>
<keyword evidence="1" id="KW-0238">DNA-binding</keyword>